<reference evidence="2" key="1">
    <citation type="journal article" date="2019" name="Int. J. Syst. Evol. Microbiol.">
        <title>The Global Catalogue of Microorganisms (GCM) 10K type strain sequencing project: providing services to taxonomists for standard genome sequencing and annotation.</title>
        <authorList>
            <consortium name="The Broad Institute Genomics Platform"/>
            <consortium name="The Broad Institute Genome Sequencing Center for Infectious Disease"/>
            <person name="Wu L."/>
            <person name="Ma J."/>
        </authorList>
    </citation>
    <scope>NUCLEOTIDE SEQUENCE [LARGE SCALE GENOMIC DNA]</scope>
    <source>
        <strain evidence="2">NBRC 102520</strain>
    </source>
</reference>
<protein>
    <submittedName>
        <fullName evidence="1">Uncharacterized protein</fullName>
    </submittedName>
</protein>
<comment type="caution">
    <text evidence="1">The sequence shown here is derived from an EMBL/GenBank/DDBJ whole genome shotgun (WGS) entry which is preliminary data.</text>
</comment>
<proteinExistence type="predicted"/>
<dbReference type="Proteomes" id="UP001156905">
    <property type="component" value="Unassembled WGS sequence"/>
</dbReference>
<dbReference type="EMBL" id="BSOW01000015">
    <property type="protein sequence ID" value="GLR87768.1"/>
    <property type="molecule type" value="Genomic_DNA"/>
</dbReference>
<gene>
    <name evidence="1" type="ORF">GCM10007857_44790</name>
</gene>
<sequence length="48" mass="5420">MVSVQPDDGPYRFWEEIAWLRSVRGSLRLISGMGLVYEAGSKGSYAKR</sequence>
<evidence type="ECO:0000313" key="1">
    <source>
        <dbReference type="EMBL" id="GLR87768.1"/>
    </source>
</evidence>
<name>A0ABQ6B1T0_9BRAD</name>
<keyword evidence="2" id="KW-1185">Reference proteome</keyword>
<organism evidence="1 2">
    <name type="scientific">Bradyrhizobium iriomotense</name>
    <dbReference type="NCBI Taxonomy" id="441950"/>
    <lineage>
        <taxon>Bacteria</taxon>
        <taxon>Pseudomonadati</taxon>
        <taxon>Pseudomonadota</taxon>
        <taxon>Alphaproteobacteria</taxon>
        <taxon>Hyphomicrobiales</taxon>
        <taxon>Nitrobacteraceae</taxon>
        <taxon>Bradyrhizobium</taxon>
    </lineage>
</organism>
<evidence type="ECO:0000313" key="2">
    <source>
        <dbReference type="Proteomes" id="UP001156905"/>
    </source>
</evidence>
<accession>A0ABQ6B1T0</accession>